<dbReference type="FunFam" id="3.30.1130.10:FF:000001">
    <property type="entry name" value="GTP cyclohydrolase 1"/>
    <property type="match status" value="1"/>
</dbReference>
<dbReference type="EC" id="3.5.4.16" evidence="6"/>
<gene>
    <name evidence="6 8" type="primary">folE</name>
    <name evidence="8" type="ORF">GCM10010305_44730</name>
</gene>
<dbReference type="InterPro" id="IPR043134">
    <property type="entry name" value="GTP-CH-I_N"/>
</dbReference>
<comment type="subunit">
    <text evidence="6">Homopolymer.</text>
</comment>
<dbReference type="HAMAP" id="MF_00223">
    <property type="entry name" value="FolE"/>
    <property type="match status" value="1"/>
</dbReference>
<dbReference type="GO" id="GO:0046654">
    <property type="term" value="P:tetrahydrofolate biosynthetic process"/>
    <property type="evidence" value="ECO:0007669"/>
    <property type="project" value="UniProtKB-UniRule"/>
</dbReference>
<dbReference type="GO" id="GO:0005737">
    <property type="term" value="C:cytoplasm"/>
    <property type="evidence" value="ECO:0007669"/>
    <property type="project" value="TreeGrafter"/>
</dbReference>
<dbReference type="GO" id="GO:0008270">
    <property type="term" value="F:zinc ion binding"/>
    <property type="evidence" value="ECO:0007669"/>
    <property type="project" value="UniProtKB-UniRule"/>
</dbReference>
<keyword evidence="6" id="KW-0862">Zinc</keyword>
<dbReference type="Gene3D" id="1.10.286.10">
    <property type="match status" value="1"/>
</dbReference>
<dbReference type="Proteomes" id="UP000644020">
    <property type="component" value="Unassembled WGS sequence"/>
</dbReference>
<dbReference type="EMBL" id="BMUL01000012">
    <property type="protein sequence ID" value="GHA96236.1"/>
    <property type="molecule type" value="Genomic_DNA"/>
</dbReference>
<organism evidence="8 9">
    <name type="scientific">Streptomyces termitum</name>
    <dbReference type="NCBI Taxonomy" id="67368"/>
    <lineage>
        <taxon>Bacteria</taxon>
        <taxon>Bacillati</taxon>
        <taxon>Actinomycetota</taxon>
        <taxon>Actinomycetes</taxon>
        <taxon>Kitasatosporales</taxon>
        <taxon>Streptomycetaceae</taxon>
        <taxon>Streptomyces</taxon>
    </lineage>
</organism>
<keyword evidence="6" id="KW-0342">GTP-binding</keyword>
<dbReference type="FunFam" id="1.10.286.10:FF:000001">
    <property type="entry name" value="GTP cyclohydrolase 1"/>
    <property type="match status" value="1"/>
</dbReference>
<dbReference type="PROSITE" id="PS00859">
    <property type="entry name" value="GTP_CYCLOHYDROL_1_1"/>
    <property type="match status" value="1"/>
</dbReference>
<dbReference type="Gene3D" id="3.30.1130.10">
    <property type="match status" value="1"/>
</dbReference>
<dbReference type="GO" id="GO:0006729">
    <property type="term" value="P:tetrahydrobiopterin biosynthetic process"/>
    <property type="evidence" value="ECO:0007669"/>
    <property type="project" value="TreeGrafter"/>
</dbReference>
<keyword evidence="9" id="KW-1185">Reference proteome</keyword>
<feature type="binding site" evidence="6">
    <location>
        <position position="90"/>
    </location>
    <ligand>
        <name>Zn(2+)</name>
        <dbReference type="ChEBI" id="CHEBI:29105"/>
    </ligand>
</feature>
<comment type="caution">
    <text evidence="8">The sequence shown here is derived from an EMBL/GenBank/DDBJ whole genome shotgun (WGS) entry which is preliminary data.</text>
</comment>
<dbReference type="PROSITE" id="PS00860">
    <property type="entry name" value="GTP_CYCLOHYDROL_1_2"/>
    <property type="match status" value="1"/>
</dbReference>
<accession>A0A918T7V5</accession>
<comment type="catalytic activity">
    <reaction evidence="1 6">
        <text>GTP + H2O = 7,8-dihydroneopterin 3'-triphosphate + formate + H(+)</text>
        <dbReference type="Rhea" id="RHEA:17473"/>
        <dbReference type="ChEBI" id="CHEBI:15377"/>
        <dbReference type="ChEBI" id="CHEBI:15378"/>
        <dbReference type="ChEBI" id="CHEBI:15740"/>
        <dbReference type="ChEBI" id="CHEBI:37565"/>
        <dbReference type="ChEBI" id="CHEBI:58462"/>
        <dbReference type="EC" id="3.5.4.16"/>
    </reaction>
</comment>
<keyword evidence="6" id="KW-0479">Metal-binding</keyword>
<dbReference type="InterPro" id="IPR018234">
    <property type="entry name" value="GTP_CycHdrlase_I_CS"/>
</dbReference>
<dbReference type="GO" id="GO:0005525">
    <property type="term" value="F:GTP binding"/>
    <property type="evidence" value="ECO:0007669"/>
    <property type="project" value="UniProtKB-KW"/>
</dbReference>
<evidence type="ECO:0000256" key="3">
    <source>
        <dbReference type="ARBA" id="ARBA00008085"/>
    </source>
</evidence>
<evidence type="ECO:0000313" key="9">
    <source>
        <dbReference type="Proteomes" id="UP000644020"/>
    </source>
</evidence>
<evidence type="ECO:0000256" key="2">
    <source>
        <dbReference type="ARBA" id="ARBA00005080"/>
    </source>
</evidence>
<feature type="binding site" evidence="6">
    <location>
        <position position="163"/>
    </location>
    <ligand>
        <name>Zn(2+)</name>
        <dbReference type="ChEBI" id="CHEBI:29105"/>
    </ligand>
</feature>
<dbReference type="NCBIfam" id="NF006825">
    <property type="entry name" value="PRK09347.1-2"/>
    <property type="match status" value="1"/>
</dbReference>
<dbReference type="GO" id="GO:0003934">
    <property type="term" value="F:GTP cyclohydrolase I activity"/>
    <property type="evidence" value="ECO:0007669"/>
    <property type="project" value="UniProtKB-UniRule"/>
</dbReference>
<sequence>MTDPVTLDGEGAIGEFDEKRAEAAVRELLIAVGENPDREGLRETPARVARAYRELFAGLWQKPEDVLTTTFDLGHDEMVLVKDIELTSQCEHHLLPFHGVAHIGYIPAESGKITGLSKLARLVDVFARRPQVQERLTTQVADSLMRILDARGAIVVIEAEHMCMALRGVRKPGAKTTTSAVRGQLRDATTRAEAMSLILAR</sequence>
<evidence type="ECO:0000256" key="4">
    <source>
        <dbReference type="ARBA" id="ARBA00022563"/>
    </source>
</evidence>
<evidence type="ECO:0000256" key="6">
    <source>
        <dbReference type="HAMAP-Rule" id="MF_00223"/>
    </source>
</evidence>
<feature type="binding site" evidence="6">
    <location>
        <position position="93"/>
    </location>
    <ligand>
        <name>Zn(2+)</name>
        <dbReference type="ChEBI" id="CHEBI:29105"/>
    </ligand>
</feature>
<dbReference type="NCBIfam" id="NF006826">
    <property type="entry name" value="PRK09347.1-3"/>
    <property type="match status" value="1"/>
</dbReference>
<proteinExistence type="inferred from homology"/>
<name>A0A918T7V5_9ACTN</name>
<dbReference type="GO" id="GO:0006730">
    <property type="term" value="P:one-carbon metabolic process"/>
    <property type="evidence" value="ECO:0007669"/>
    <property type="project" value="UniProtKB-UniRule"/>
</dbReference>
<protein>
    <recommendedName>
        <fullName evidence="6">GTP cyclohydrolase 1</fullName>
        <ecNumber evidence="6">3.5.4.16</ecNumber>
    </recommendedName>
    <alternativeName>
        <fullName evidence="6">GTP cyclohydrolase I</fullName>
        <shortName evidence="6">GTP-CH-I</shortName>
    </alternativeName>
</protein>
<evidence type="ECO:0000259" key="7">
    <source>
        <dbReference type="Pfam" id="PF01227"/>
    </source>
</evidence>
<dbReference type="Pfam" id="PF01227">
    <property type="entry name" value="GTP_cyclohydroI"/>
    <property type="match status" value="1"/>
</dbReference>
<dbReference type="PANTHER" id="PTHR11109">
    <property type="entry name" value="GTP CYCLOHYDROLASE I"/>
    <property type="match status" value="1"/>
</dbReference>
<dbReference type="InterPro" id="IPR020602">
    <property type="entry name" value="GTP_CycHdrlase_I_dom"/>
</dbReference>
<keyword evidence="5 6" id="KW-0378">Hydrolase</keyword>
<dbReference type="SUPFAM" id="SSF55620">
    <property type="entry name" value="Tetrahydrobiopterin biosynthesis enzymes-like"/>
    <property type="match status" value="1"/>
</dbReference>
<evidence type="ECO:0000256" key="1">
    <source>
        <dbReference type="ARBA" id="ARBA00001052"/>
    </source>
</evidence>
<reference evidence="8" key="2">
    <citation type="submission" date="2020-09" db="EMBL/GenBank/DDBJ databases">
        <authorList>
            <person name="Sun Q."/>
            <person name="Ohkuma M."/>
        </authorList>
    </citation>
    <scope>NUCLEOTIDE SEQUENCE</scope>
    <source>
        <strain evidence="8">JCM 4518</strain>
    </source>
</reference>
<reference evidence="8" key="1">
    <citation type="journal article" date="2014" name="Int. J. Syst. Evol. Microbiol.">
        <title>Complete genome sequence of Corynebacterium casei LMG S-19264T (=DSM 44701T), isolated from a smear-ripened cheese.</title>
        <authorList>
            <consortium name="US DOE Joint Genome Institute (JGI-PGF)"/>
            <person name="Walter F."/>
            <person name="Albersmeier A."/>
            <person name="Kalinowski J."/>
            <person name="Ruckert C."/>
        </authorList>
    </citation>
    <scope>NUCLEOTIDE SEQUENCE</scope>
    <source>
        <strain evidence="8">JCM 4518</strain>
    </source>
</reference>
<evidence type="ECO:0000256" key="5">
    <source>
        <dbReference type="ARBA" id="ARBA00022801"/>
    </source>
</evidence>
<keyword evidence="4 6" id="KW-0554">One-carbon metabolism</keyword>
<evidence type="ECO:0000313" key="8">
    <source>
        <dbReference type="EMBL" id="GHA96236.1"/>
    </source>
</evidence>
<dbReference type="PANTHER" id="PTHR11109:SF7">
    <property type="entry name" value="GTP CYCLOHYDROLASE 1"/>
    <property type="match status" value="1"/>
</dbReference>
<comment type="pathway">
    <text evidence="2 6">Cofactor biosynthesis; 7,8-dihydroneopterin triphosphate biosynthesis; 7,8-dihydroneopterin triphosphate from GTP: step 1/1.</text>
</comment>
<dbReference type="RefSeq" id="WP_189980176.1">
    <property type="nucleotide sequence ID" value="NZ_BMUL01000012.1"/>
</dbReference>
<comment type="similarity">
    <text evidence="3 6">Belongs to the GTP cyclohydrolase I family.</text>
</comment>
<dbReference type="InterPro" id="IPR043133">
    <property type="entry name" value="GTP-CH-I_C/QueF"/>
</dbReference>
<dbReference type="InterPro" id="IPR001474">
    <property type="entry name" value="GTP_CycHdrlase_I"/>
</dbReference>
<keyword evidence="6" id="KW-0547">Nucleotide-binding</keyword>
<dbReference type="NCBIfam" id="TIGR00063">
    <property type="entry name" value="folE"/>
    <property type="match status" value="1"/>
</dbReference>
<dbReference type="AlphaFoldDB" id="A0A918T7V5"/>
<feature type="domain" description="GTP cyclohydrolase I" evidence="7">
    <location>
        <begin position="22"/>
        <end position="198"/>
    </location>
</feature>